<dbReference type="InterPro" id="IPR008969">
    <property type="entry name" value="CarboxyPept-like_regulatory"/>
</dbReference>
<feature type="domain" description="TonB-dependent receptor-like beta-barrel" evidence="11">
    <location>
        <begin position="438"/>
        <end position="883"/>
    </location>
</feature>
<feature type="compositionally biased region" description="Low complexity" evidence="10">
    <location>
        <begin position="319"/>
        <end position="331"/>
    </location>
</feature>
<keyword evidence="4 8" id="KW-0812">Transmembrane</keyword>
<evidence type="ECO:0000256" key="9">
    <source>
        <dbReference type="RuleBase" id="RU003357"/>
    </source>
</evidence>
<evidence type="ECO:0000256" key="7">
    <source>
        <dbReference type="ARBA" id="ARBA00023237"/>
    </source>
</evidence>
<comment type="similarity">
    <text evidence="8 9">Belongs to the TonB-dependent receptor family.</text>
</comment>
<accession>A0ABT6YJW6</accession>
<dbReference type="RefSeq" id="WP_283368738.1">
    <property type="nucleotide sequence ID" value="NZ_JASHID010000002.1"/>
</dbReference>
<dbReference type="Gene3D" id="3.55.50.30">
    <property type="match status" value="1"/>
</dbReference>
<dbReference type="SUPFAM" id="SSF49464">
    <property type="entry name" value="Carboxypeptidase regulatory domain-like"/>
    <property type="match status" value="1"/>
</dbReference>
<keyword evidence="5 9" id="KW-0798">TonB box</keyword>
<sequence length="1134" mass="123914">MEKKRKISKIFQKIMYLSIQQIILAIVFMSMSFANGIAQSVLEKEISLQLEDREFKSVLKSIEKNADIRFTYTKNLIQLDKKVSVNLRKEKLSTILESLFVPMGISYEVAGNYIILNRKSVDLKSINHKNADFRLEPPAIIAITGKVVDDKGEGVMGVNIQIKGTTKGANTDQNGYYSISVPDEKAVLVFSSIGFVTQETTVGRRSTINIVLETDVKTLNEVVVVGYGSVKKSDLTGSVVSLKSKELTAGLNQNFQQSLIGRAAGVQVYQKSGEPGSAMSVKIRGASSITAGNDPLYVIDGMPINDGSPVTGTGDSFVSNPNPRNPLNSLNPNDIESIEILKDASATAIYGARGSNGVVLITTKKGNEGGLRVNYSGSYGVQTVANSPKMLTGEQYRDVLNGIIDAGGGNANERITGSVTNTDWQSMLFQQATVQNYDLSFQGGNNNTKYYVSLGYMDQAGVVKNSGSTRYSARFNLENRIKDKYTFGINLNTSYIKDLYNSVGIGVNENASALYAAIFYDPTIAPYKEDGSYNRSIYMTMDHPVALINGQIANSDSYRTFGTMFAEYFFMPALSAKVKIGGDINTSQRNVWIDPMTLNGVQNNGIASILTGTRSYYMGEFTMNYTKQIAKHFISAVAGATNEHFGSNSFSGTGKGYTLPDLKYDAIGSGTQSLNTIGSGRAETQLISFLGRVNYSFNDKYLITASIRADGSSRFGPNNRYGFFPSAAFAWKAHEEAFMKDISAISELKLRASYGVIGNQSIGNFLFLPTFGIGGDAIFGGVRNTTIQPSRNPNPDLKWESAKQMDIGVDFGLFKNKIKGTIEYYNRTTSDLLLSVPQPLSSGFGSRTENVGSMRNTGIELTLGGDIIKTGGFTWNLNGNFSTLSNEVISLGSSPQIIYGAAGFISNAAIIQVGKPLASYYGFIVDGVWQTTDDFSKTQAGVKAGDVKYRDLNGDKVINDADRTIIGKAFPDFIYGATSKMTYKGFSFEVFIEGNQGSSILNQMMVDSYFPVSFRRNKLADVYLNRWTPSNPTNEYPSFVNPTSQGQRTINSKTVEDASYLRIQAIRLSYEVPIPKNKFVRSVNIFVTGQNLKTFTNYKGTDPATNAVGDDILKIDYSTYPLTRTFTGGINVQF</sequence>
<name>A0ABT6YJW6_9BACT</name>
<evidence type="ECO:0000256" key="2">
    <source>
        <dbReference type="ARBA" id="ARBA00022448"/>
    </source>
</evidence>
<evidence type="ECO:0000256" key="1">
    <source>
        <dbReference type="ARBA" id="ARBA00004571"/>
    </source>
</evidence>
<keyword evidence="2 8" id="KW-0813">Transport</keyword>
<dbReference type="Gene3D" id="2.40.170.20">
    <property type="entry name" value="TonB-dependent receptor, beta-barrel domain"/>
    <property type="match status" value="1"/>
</dbReference>
<dbReference type="SUPFAM" id="SSF56935">
    <property type="entry name" value="Porins"/>
    <property type="match status" value="1"/>
</dbReference>
<evidence type="ECO:0000256" key="4">
    <source>
        <dbReference type="ARBA" id="ARBA00022692"/>
    </source>
</evidence>
<gene>
    <name evidence="13" type="ORF">QM480_03835</name>
</gene>
<organism evidence="13 14">
    <name type="scientific">Flectobacillus longus</name>
    <dbReference type="NCBI Taxonomy" id="2984207"/>
    <lineage>
        <taxon>Bacteria</taxon>
        <taxon>Pseudomonadati</taxon>
        <taxon>Bacteroidota</taxon>
        <taxon>Cytophagia</taxon>
        <taxon>Cytophagales</taxon>
        <taxon>Flectobacillaceae</taxon>
        <taxon>Flectobacillus</taxon>
    </lineage>
</organism>
<dbReference type="Pfam" id="PF00593">
    <property type="entry name" value="TonB_dep_Rec_b-barrel"/>
    <property type="match status" value="1"/>
</dbReference>
<comment type="caution">
    <text evidence="13">The sequence shown here is derived from an EMBL/GenBank/DDBJ whole genome shotgun (WGS) entry which is preliminary data.</text>
</comment>
<dbReference type="InterPro" id="IPR000531">
    <property type="entry name" value="Beta-barrel_TonB"/>
</dbReference>
<feature type="domain" description="TonB-dependent receptor plug" evidence="12">
    <location>
        <begin position="232"/>
        <end position="358"/>
    </location>
</feature>
<dbReference type="Pfam" id="PF07715">
    <property type="entry name" value="Plug"/>
    <property type="match status" value="1"/>
</dbReference>
<evidence type="ECO:0000259" key="11">
    <source>
        <dbReference type="Pfam" id="PF00593"/>
    </source>
</evidence>
<dbReference type="Gene3D" id="2.60.40.1120">
    <property type="entry name" value="Carboxypeptidase-like, regulatory domain"/>
    <property type="match status" value="1"/>
</dbReference>
<dbReference type="InterPro" id="IPR023997">
    <property type="entry name" value="TonB-dep_OMP_SusC/RagA_CS"/>
</dbReference>
<feature type="region of interest" description="Disordered" evidence="10">
    <location>
        <begin position="311"/>
        <end position="331"/>
    </location>
</feature>
<evidence type="ECO:0000313" key="14">
    <source>
        <dbReference type="Proteomes" id="UP001236569"/>
    </source>
</evidence>
<reference evidence="13 14" key="1">
    <citation type="submission" date="2023-05" db="EMBL/GenBank/DDBJ databases">
        <title>Novel species of genus Flectobacillus isolated from stream in China.</title>
        <authorList>
            <person name="Lu H."/>
        </authorList>
    </citation>
    <scope>NUCLEOTIDE SEQUENCE [LARGE SCALE GENOMIC DNA]</scope>
    <source>
        <strain evidence="13 14">DC10W</strain>
    </source>
</reference>
<dbReference type="InterPro" id="IPR039426">
    <property type="entry name" value="TonB-dep_rcpt-like"/>
</dbReference>
<keyword evidence="3 8" id="KW-1134">Transmembrane beta strand</keyword>
<evidence type="ECO:0000256" key="5">
    <source>
        <dbReference type="ARBA" id="ARBA00023077"/>
    </source>
</evidence>
<comment type="subcellular location">
    <subcellularLocation>
        <location evidence="1 8">Cell outer membrane</location>
        <topology evidence="1 8">Multi-pass membrane protein</topology>
    </subcellularLocation>
</comment>
<dbReference type="InterPro" id="IPR036942">
    <property type="entry name" value="Beta-barrel_TonB_sf"/>
</dbReference>
<dbReference type="Pfam" id="PF13715">
    <property type="entry name" value="CarbopepD_reg_2"/>
    <property type="match status" value="1"/>
</dbReference>
<dbReference type="Gene3D" id="2.170.130.10">
    <property type="entry name" value="TonB-dependent receptor, plug domain"/>
    <property type="match status" value="1"/>
</dbReference>
<proteinExistence type="inferred from homology"/>
<evidence type="ECO:0000256" key="6">
    <source>
        <dbReference type="ARBA" id="ARBA00023136"/>
    </source>
</evidence>
<dbReference type="EMBL" id="JASHID010000002">
    <property type="protein sequence ID" value="MDI9863441.1"/>
    <property type="molecule type" value="Genomic_DNA"/>
</dbReference>
<dbReference type="InterPro" id="IPR037066">
    <property type="entry name" value="Plug_dom_sf"/>
</dbReference>
<dbReference type="NCBIfam" id="TIGR04057">
    <property type="entry name" value="SusC_RagA_signa"/>
    <property type="match status" value="1"/>
</dbReference>
<evidence type="ECO:0000256" key="10">
    <source>
        <dbReference type="SAM" id="MobiDB-lite"/>
    </source>
</evidence>
<dbReference type="PROSITE" id="PS52016">
    <property type="entry name" value="TONB_DEPENDENT_REC_3"/>
    <property type="match status" value="1"/>
</dbReference>
<evidence type="ECO:0000256" key="8">
    <source>
        <dbReference type="PROSITE-ProRule" id="PRU01360"/>
    </source>
</evidence>
<dbReference type="NCBIfam" id="TIGR04056">
    <property type="entry name" value="OMP_RagA_SusC"/>
    <property type="match status" value="1"/>
</dbReference>
<keyword evidence="7 8" id="KW-0998">Cell outer membrane</keyword>
<protein>
    <submittedName>
        <fullName evidence="13">TonB-dependent receptor</fullName>
    </submittedName>
</protein>
<evidence type="ECO:0000259" key="12">
    <source>
        <dbReference type="Pfam" id="PF07715"/>
    </source>
</evidence>
<keyword evidence="13" id="KW-0675">Receptor</keyword>
<keyword evidence="14" id="KW-1185">Reference proteome</keyword>
<dbReference type="InterPro" id="IPR012910">
    <property type="entry name" value="Plug_dom"/>
</dbReference>
<evidence type="ECO:0000256" key="3">
    <source>
        <dbReference type="ARBA" id="ARBA00022452"/>
    </source>
</evidence>
<keyword evidence="6 8" id="KW-0472">Membrane</keyword>
<dbReference type="Proteomes" id="UP001236569">
    <property type="component" value="Unassembled WGS sequence"/>
</dbReference>
<evidence type="ECO:0000313" key="13">
    <source>
        <dbReference type="EMBL" id="MDI9863441.1"/>
    </source>
</evidence>
<dbReference type="InterPro" id="IPR023996">
    <property type="entry name" value="TonB-dep_OMP_SusC/RagA"/>
</dbReference>